<evidence type="ECO:0000256" key="1">
    <source>
        <dbReference type="SAM" id="MobiDB-lite"/>
    </source>
</evidence>
<feature type="region of interest" description="Disordered" evidence="1">
    <location>
        <begin position="242"/>
        <end position="306"/>
    </location>
</feature>
<protein>
    <submittedName>
        <fullName evidence="2">Uncharacterized protein</fullName>
    </submittedName>
</protein>
<feature type="compositionally biased region" description="Low complexity" evidence="1">
    <location>
        <begin position="147"/>
        <end position="156"/>
    </location>
</feature>
<proteinExistence type="predicted"/>
<dbReference type="Proteomes" id="UP000232323">
    <property type="component" value="Unassembled WGS sequence"/>
</dbReference>
<feature type="compositionally biased region" description="Low complexity" evidence="1">
    <location>
        <begin position="281"/>
        <end position="295"/>
    </location>
</feature>
<organism evidence="2 3">
    <name type="scientific">Chlamydomonas eustigma</name>
    <dbReference type="NCBI Taxonomy" id="1157962"/>
    <lineage>
        <taxon>Eukaryota</taxon>
        <taxon>Viridiplantae</taxon>
        <taxon>Chlorophyta</taxon>
        <taxon>core chlorophytes</taxon>
        <taxon>Chlorophyceae</taxon>
        <taxon>CS clade</taxon>
        <taxon>Chlamydomonadales</taxon>
        <taxon>Chlamydomonadaceae</taxon>
        <taxon>Chlamydomonas</taxon>
    </lineage>
</organism>
<evidence type="ECO:0000313" key="3">
    <source>
        <dbReference type="Proteomes" id="UP000232323"/>
    </source>
</evidence>
<accession>A0A250XHW5</accession>
<feature type="compositionally biased region" description="Polar residues" evidence="1">
    <location>
        <begin position="266"/>
        <end position="280"/>
    </location>
</feature>
<sequence>MSAMLYELMGSALASAYYAAGAFSGLLFGLKRVFREALSSALNSFSQGRPTHLPSSTTCSASADCCHHIQQASSPAQPITLWEESSKPDVRSHKILEDELKDSMAVEACSDVEQSHTEGGHDLSLQALNPLPPTAHHVKPDLRSDQDASVQQQQEQPPSPAYTIPYKPDGEASPNTVLISGQPPQPPHLSEPYPSTFEEPRKGDPAAQQLREAVQGAGLQQPALKLDKEVMEFDSALTWGSHELTMKQPHSKGKQQAGVGGRAKGQSGTASPVGSPQTAESSPDTAADSATASPPHAKGGKKKTRQ</sequence>
<dbReference type="AlphaFoldDB" id="A0A250XHW5"/>
<name>A0A250XHW5_9CHLO</name>
<keyword evidence="3" id="KW-1185">Reference proteome</keyword>
<reference evidence="2 3" key="1">
    <citation type="submission" date="2017-08" db="EMBL/GenBank/DDBJ databases">
        <title>Acidophilic green algal genome provides insights into adaptation to an acidic environment.</title>
        <authorList>
            <person name="Hirooka S."/>
            <person name="Hirose Y."/>
            <person name="Kanesaki Y."/>
            <person name="Higuchi S."/>
            <person name="Fujiwara T."/>
            <person name="Onuma R."/>
            <person name="Era A."/>
            <person name="Ohbayashi R."/>
            <person name="Uzuka A."/>
            <person name="Nozaki H."/>
            <person name="Yoshikawa H."/>
            <person name="Miyagishima S.Y."/>
        </authorList>
    </citation>
    <scope>NUCLEOTIDE SEQUENCE [LARGE SCALE GENOMIC DNA]</scope>
    <source>
        <strain evidence="2 3">NIES-2499</strain>
    </source>
</reference>
<feature type="region of interest" description="Disordered" evidence="1">
    <location>
        <begin position="110"/>
        <end position="220"/>
    </location>
</feature>
<evidence type="ECO:0000313" key="2">
    <source>
        <dbReference type="EMBL" id="GAX82677.1"/>
    </source>
</evidence>
<comment type="caution">
    <text evidence="2">The sequence shown here is derived from an EMBL/GenBank/DDBJ whole genome shotgun (WGS) entry which is preliminary data.</text>
</comment>
<dbReference type="EMBL" id="BEGY01000084">
    <property type="protein sequence ID" value="GAX82677.1"/>
    <property type="molecule type" value="Genomic_DNA"/>
</dbReference>
<gene>
    <name evidence="2" type="ORF">CEUSTIGMA_g10103.t1</name>
</gene>